<dbReference type="PANTHER" id="PTHR33050">
    <property type="entry name" value="REVERSE TRANSCRIPTASE DOMAIN-CONTAINING PROTEIN"/>
    <property type="match status" value="1"/>
</dbReference>
<keyword evidence="2" id="KW-1185">Reference proteome</keyword>
<dbReference type="OrthoDB" id="430804at2759"/>
<comment type="caution">
    <text evidence="1">The sequence shown here is derived from an EMBL/GenBank/DDBJ whole genome shotgun (WGS) entry which is preliminary data.</text>
</comment>
<dbReference type="EMBL" id="JAAPAO010000491">
    <property type="protein sequence ID" value="KAF4658505.1"/>
    <property type="molecule type" value="Genomic_DNA"/>
</dbReference>
<evidence type="ECO:0000313" key="2">
    <source>
        <dbReference type="Proteomes" id="UP000591131"/>
    </source>
</evidence>
<organism evidence="1 2">
    <name type="scientific">Perkinsus chesapeaki</name>
    <name type="common">Clam parasite</name>
    <name type="synonym">Perkinsus andrewsi</name>
    <dbReference type="NCBI Taxonomy" id="330153"/>
    <lineage>
        <taxon>Eukaryota</taxon>
        <taxon>Sar</taxon>
        <taxon>Alveolata</taxon>
        <taxon>Perkinsozoa</taxon>
        <taxon>Perkinsea</taxon>
        <taxon>Perkinsida</taxon>
        <taxon>Perkinsidae</taxon>
        <taxon>Perkinsus</taxon>
    </lineage>
</organism>
<name>A0A7J6LGW2_PERCH</name>
<sequence length="1013" mass="113725">MSVEFGSFIEHWLKGDVDIAENRLVAKVDDALWDKVVEMLAGVGGGIATVSDLAFINPRDMVRCLNELEFAFEKSRVSVLYEMCRSECGTSSEHQGCPDRSGEGFERNGGEGFGCDRRGGKQFYDSMFALMPAVEYDNLISCFTAVYGTVDPMELPSREQISAVKTQVQEGCIPYADLAIFQPHQRRRLRSAKQEPWVLNELGVPTQVSTSKVPNWEEWKSAFKTFRLCLTMLGVATQAEMERYQSMIESLALTYRENWAEVYLADDAMRAMYLGRYKPEGPQATWGQAFTIAACDSNYWTANVDRVVTRIRLEKEKNKRVPDEGQGRGAKGKGRRVTDIRDQICYAYQNGSCSDKVCPNKRKHLILQPNVEVDDAVNDMYLGGLRSAYESSRFLPRDTVREALSKLGGDYCTLFTPSVIEKAREILAEECNIDYREVSWTMANSPLRGRLVQGLAVECDDWDLEAVRWINGDGAPIGADLPIVSCGVFPRTGEEKVDVAEAGKKVRFARSSDMMVNYPSAEDNPEATMKLFEEERKEGFCRFFDSFEALSQELNGEPFVVSKVALAEKGPDSEGMMRYRMIVDGSESGVNSILHTPEAVQLPRVSDVVDGWKEMVEGSGEKCNGMFVVIDFRAAFKLIPIARQELKWGVCYFNRTFILYDSLQFGYRSSPLVWGREAALLARMGQLVLSPDGTEGRINTYVDDPLISVYVKGDVRRRQVSCLPLLLWEALGAPFSIRKGKLEKVREMMERIGDKQVTRVSALRSLCGRLTWMSQVAKQMAPFVAPMWAAWAIRWLQKVIMDFISDARDGDGRYLVRRFPLKANGRNPCIRIMVVDACWSGIGGVLVENNHPKEWFADIISDLDVQYLGIDRSKDISHYQNAFELLAILVGSRLWSNQWADDVPVLVRSDSVVAISSAVKMKSKSAVINRIAMELAYDGARSSKVLDMKFQHIAGASNCWADALSRLQLGAAFPKELEKIPGRVCPVRDSGFWKLNALRAVSYLKKAGFGSRS</sequence>
<evidence type="ECO:0000313" key="1">
    <source>
        <dbReference type="EMBL" id="KAF4658505.1"/>
    </source>
</evidence>
<dbReference type="AlphaFoldDB" id="A0A7J6LGW2"/>
<dbReference type="Proteomes" id="UP000591131">
    <property type="component" value="Unassembled WGS sequence"/>
</dbReference>
<reference evidence="1 2" key="1">
    <citation type="submission" date="2020-04" db="EMBL/GenBank/DDBJ databases">
        <title>Perkinsus chesapeaki whole genome sequence.</title>
        <authorList>
            <person name="Bogema D.R."/>
        </authorList>
    </citation>
    <scope>NUCLEOTIDE SEQUENCE [LARGE SCALE GENOMIC DNA]</scope>
    <source>
        <strain evidence="1">ATCC PRA-425</strain>
    </source>
</reference>
<proteinExistence type="predicted"/>
<dbReference type="PANTHER" id="PTHR33050:SF7">
    <property type="entry name" value="RIBONUCLEASE H"/>
    <property type="match status" value="1"/>
</dbReference>
<protein>
    <submittedName>
        <fullName evidence="1">Uncharacterized protein</fullName>
    </submittedName>
</protein>
<accession>A0A7J6LGW2</accession>
<dbReference type="InterPro" id="IPR043502">
    <property type="entry name" value="DNA/RNA_pol_sf"/>
</dbReference>
<dbReference type="SUPFAM" id="SSF56672">
    <property type="entry name" value="DNA/RNA polymerases"/>
    <property type="match status" value="1"/>
</dbReference>
<dbReference type="InterPro" id="IPR052055">
    <property type="entry name" value="Hepadnavirus_pol/RT"/>
</dbReference>
<gene>
    <name evidence="1" type="ORF">FOL47_007962</name>
</gene>